<keyword evidence="2" id="KW-1133">Transmembrane helix</keyword>
<dbReference type="eggNOG" id="ENOG502RJT0">
    <property type="taxonomic scope" value="Eukaryota"/>
</dbReference>
<evidence type="ECO:0000256" key="1">
    <source>
        <dbReference type="SAM" id="MobiDB-lite"/>
    </source>
</evidence>
<protein>
    <submittedName>
        <fullName evidence="3">Uncharacterized protein</fullName>
    </submittedName>
</protein>
<evidence type="ECO:0000256" key="2">
    <source>
        <dbReference type="SAM" id="Phobius"/>
    </source>
</evidence>
<organism evidence="3 4">
    <name type="scientific">Glarea lozoyensis (strain ATCC 20868 / MF5171)</name>
    <dbReference type="NCBI Taxonomy" id="1116229"/>
    <lineage>
        <taxon>Eukaryota</taxon>
        <taxon>Fungi</taxon>
        <taxon>Dikarya</taxon>
        <taxon>Ascomycota</taxon>
        <taxon>Pezizomycotina</taxon>
        <taxon>Leotiomycetes</taxon>
        <taxon>Helotiales</taxon>
        <taxon>Helotiaceae</taxon>
        <taxon>Glarea</taxon>
    </lineage>
</organism>
<feature type="region of interest" description="Disordered" evidence="1">
    <location>
        <begin position="130"/>
        <end position="189"/>
    </location>
</feature>
<feature type="compositionally biased region" description="Acidic residues" evidence="1">
    <location>
        <begin position="171"/>
        <end position="189"/>
    </location>
</feature>
<dbReference type="RefSeq" id="XP_008087272.1">
    <property type="nucleotide sequence ID" value="XM_008089081.1"/>
</dbReference>
<evidence type="ECO:0000313" key="4">
    <source>
        <dbReference type="Proteomes" id="UP000016922"/>
    </source>
</evidence>
<accession>S3DH96</accession>
<gene>
    <name evidence="3" type="ORF">GLAREA_01865</name>
</gene>
<feature type="compositionally biased region" description="Polar residues" evidence="1">
    <location>
        <begin position="131"/>
        <end position="144"/>
    </location>
</feature>
<keyword evidence="2" id="KW-0812">Transmembrane</keyword>
<feature type="transmembrane region" description="Helical" evidence="2">
    <location>
        <begin position="69"/>
        <end position="87"/>
    </location>
</feature>
<evidence type="ECO:0000313" key="3">
    <source>
        <dbReference type="EMBL" id="EPE25953.1"/>
    </source>
</evidence>
<dbReference type="AlphaFoldDB" id="S3DH96"/>
<name>S3DH96_GLAL2</name>
<dbReference type="EMBL" id="KE145371">
    <property type="protein sequence ID" value="EPE25953.1"/>
    <property type="molecule type" value="Genomic_DNA"/>
</dbReference>
<feature type="transmembrane region" description="Helical" evidence="2">
    <location>
        <begin position="12"/>
        <end position="32"/>
    </location>
</feature>
<dbReference type="GeneID" id="19460923"/>
<feature type="compositionally biased region" description="Polar residues" evidence="1">
    <location>
        <begin position="157"/>
        <end position="169"/>
    </location>
</feature>
<keyword evidence="4" id="KW-1185">Reference proteome</keyword>
<reference evidence="3 4" key="1">
    <citation type="journal article" date="2013" name="BMC Genomics">
        <title>Genomics-driven discovery of the pneumocandin biosynthetic gene cluster in the fungus Glarea lozoyensis.</title>
        <authorList>
            <person name="Chen L."/>
            <person name="Yue Q."/>
            <person name="Zhang X."/>
            <person name="Xiang M."/>
            <person name="Wang C."/>
            <person name="Li S."/>
            <person name="Che Y."/>
            <person name="Ortiz-Lopez F.J."/>
            <person name="Bills G.F."/>
            <person name="Liu X."/>
            <person name="An Z."/>
        </authorList>
    </citation>
    <scope>NUCLEOTIDE SEQUENCE [LARGE SCALE GENOMIC DNA]</scope>
    <source>
        <strain evidence="4">ATCC 20868 / MF5171</strain>
    </source>
</reference>
<sequence length="189" mass="20850">MPSISSTYLIPAIILNPAFILHLINTFVSYYIPSPPTASRSPHPTFEKLGPLPGSTPYMDMHADDQLCWSYTILMVIVQVLAFGKVSDNRTARKTAKLAKIEREKVRRENSERGRVERLEIISKLDKLSSEQEITGDTPPTRTNGKPVYLANGNGAAKTTPSLPQAGNVTESEESTAETSETSEEEMII</sequence>
<dbReference type="KEGG" id="glz:GLAREA_01865"/>
<dbReference type="HOGENOM" id="CLU_135185_0_0_1"/>
<keyword evidence="2" id="KW-0472">Membrane</keyword>
<dbReference type="OrthoDB" id="4160565at2759"/>
<dbReference type="Proteomes" id="UP000016922">
    <property type="component" value="Unassembled WGS sequence"/>
</dbReference>
<proteinExistence type="predicted"/>